<protein>
    <recommendedName>
        <fullName evidence="6">Serpentine receptor class gamma</fullName>
    </recommendedName>
</protein>
<evidence type="ECO:0000256" key="2">
    <source>
        <dbReference type="ARBA" id="ARBA00005692"/>
    </source>
</evidence>
<keyword evidence="9" id="KW-1185">Reference proteome</keyword>
<dbReference type="Pfam" id="PF02118">
    <property type="entry name" value="Srg"/>
    <property type="match status" value="1"/>
</dbReference>
<evidence type="ECO:0000256" key="6">
    <source>
        <dbReference type="RuleBase" id="RU280813"/>
    </source>
</evidence>
<keyword evidence="3 6" id="KW-0812">Transmembrane</keyword>
<dbReference type="SUPFAM" id="SSF81321">
    <property type="entry name" value="Family A G protein-coupled receptor-like"/>
    <property type="match status" value="1"/>
</dbReference>
<comment type="similarity">
    <text evidence="2 6">Belongs to the nematode receptor-like protein srg family.</text>
</comment>
<dbReference type="EMBL" id="AZBU02000006">
    <property type="protein sequence ID" value="TKR73222.1"/>
    <property type="molecule type" value="Genomic_DNA"/>
</dbReference>
<feature type="transmembrane region" description="Helical" evidence="6">
    <location>
        <begin position="131"/>
        <end position="150"/>
    </location>
</feature>
<comment type="subcellular location">
    <subcellularLocation>
        <location evidence="1">Membrane</location>
        <topology evidence="1">Multi-pass membrane protein</topology>
    </subcellularLocation>
</comment>
<dbReference type="InterPro" id="IPR017452">
    <property type="entry name" value="GPCR_Rhodpsn_7TM"/>
</dbReference>
<dbReference type="PROSITE" id="PS50262">
    <property type="entry name" value="G_PROTEIN_RECEP_F1_2"/>
    <property type="match status" value="1"/>
</dbReference>
<feature type="transmembrane region" description="Helical" evidence="6">
    <location>
        <begin position="101"/>
        <end position="119"/>
    </location>
</feature>
<feature type="transmembrane region" description="Helical" evidence="6">
    <location>
        <begin position="6"/>
        <end position="31"/>
    </location>
</feature>
<evidence type="ECO:0000256" key="1">
    <source>
        <dbReference type="ARBA" id="ARBA00004141"/>
    </source>
</evidence>
<dbReference type="Proteomes" id="UP000298663">
    <property type="component" value="Unassembled WGS sequence"/>
</dbReference>
<dbReference type="AlphaFoldDB" id="A0A4U5MUJ4"/>
<feature type="domain" description="G-protein coupled receptors family 1 profile" evidence="7">
    <location>
        <begin position="22"/>
        <end position="145"/>
    </location>
</feature>
<accession>A0A4U5MUJ4</accession>
<dbReference type="GO" id="GO:0004888">
    <property type="term" value="F:transmembrane signaling receptor activity"/>
    <property type="evidence" value="ECO:0007669"/>
    <property type="project" value="InterPro"/>
</dbReference>
<keyword evidence="4 6" id="KW-1133">Transmembrane helix</keyword>
<dbReference type="CDD" id="cd00637">
    <property type="entry name" value="7tm_classA_rhodopsin-like"/>
    <property type="match status" value="1"/>
</dbReference>
<sequence length="190" mass="21377">MDPKSPAGATLMAVTVTSMVFYNYVIVIIIVNKDLRSSPFYMLNVAMGITDIGNILISYIFQRIAALGFLLDEFYMRFGSYSALAVFCTNGFTVVHNAQKYFLLAIGLNRFTAVVMPSIHQRIWSPKNCLLIIVVITVLNLISAVVLELISRSYYIIEACQSLEIHVLNRRKQRTSRVARPNNGTKSRMA</sequence>
<evidence type="ECO:0000256" key="5">
    <source>
        <dbReference type="ARBA" id="ARBA00023136"/>
    </source>
</evidence>
<keyword evidence="5 6" id="KW-0472">Membrane</keyword>
<dbReference type="GO" id="GO:0007606">
    <property type="term" value="P:sensory perception of chemical stimulus"/>
    <property type="evidence" value="ECO:0007669"/>
    <property type="project" value="UniProtKB-UniRule"/>
</dbReference>
<dbReference type="Gene3D" id="1.20.1070.10">
    <property type="entry name" value="Rhodopsin 7-helix transmembrane proteins"/>
    <property type="match status" value="1"/>
</dbReference>
<proteinExistence type="inferred from homology"/>
<feature type="transmembrane region" description="Helical" evidence="6">
    <location>
        <begin position="43"/>
        <end position="62"/>
    </location>
</feature>
<reference evidence="8 9" key="2">
    <citation type="journal article" date="2019" name="G3 (Bethesda)">
        <title>Hybrid Assembly of the Genome of the Entomopathogenic Nematode Steinernema carpocapsae Identifies the X-Chromosome.</title>
        <authorList>
            <person name="Serra L."/>
            <person name="Macchietto M."/>
            <person name="Macias-Munoz A."/>
            <person name="McGill C.J."/>
            <person name="Rodriguez I.M."/>
            <person name="Rodriguez B."/>
            <person name="Murad R."/>
            <person name="Mortazavi A."/>
        </authorList>
    </citation>
    <scope>NUCLEOTIDE SEQUENCE [LARGE SCALE GENOMIC DNA]</scope>
    <source>
        <strain evidence="8 9">ALL</strain>
    </source>
</reference>
<dbReference type="OrthoDB" id="5798218at2759"/>
<gene>
    <name evidence="8" type="ORF">L596_020557</name>
</gene>
<dbReference type="PANTHER" id="PTHR31748">
    <property type="entry name" value="SERPENTINE RECEPTOR, CLASS V"/>
    <property type="match status" value="1"/>
</dbReference>
<evidence type="ECO:0000313" key="8">
    <source>
        <dbReference type="EMBL" id="TKR73222.1"/>
    </source>
</evidence>
<dbReference type="GO" id="GO:0016020">
    <property type="term" value="C:membrane"/>
    <property type="evidence" value="ECO:0007669"/>
    <property type="project" value="UniProtKB-SubCell"/>
</dbReference>
<feature type="transmembrane region" description="Helical" evidence="6">
    <location>
        <begin position="74"/>
        <end position="94"/>
    </location>
</feature>
<evidence type="ECO:0000259" key="7">
    <source>
        <dbReference type="PROSITE" id="PS50262"/>
    </source>
</evidence>
<organism evidence="8 9">
    <name type="scientific">Steinernema carpocapsae</name>
    <name type="common">Entomopathogenic nematode</name>
    <dbReference type="NCBI Taxonomy" id="34508"/>
    <lineage>
        <taxon>Eukaryota</taxon>
        <taxon>Metazoa</taxon>
        <taxon>Ecdysozoa</taxon>
        <taxon>Nematoda</taxon>
        <taxon>Chromadorea</taxon>
        <taxon>Rhabditida</taxon>
        <taxon>Tylenchina</taxon>
        <taxon>Panagrolaimomorpha</taxon>
        <taxon>Strongyloidoidea</taxon>
        <taxon>Steinernematidae</taxon>
        <taxon>Steinernema</taxon>
    </lineage>
</organism>
<dbReference type="PANTHER" id="PTHR31748:SF1">
    <property type="entry name" value="SERPENTINE RECEPTOR, CLASS V"/>
    <property type="match status" value="1"/>
</dbReference>
<comment type="caution">
    <text evidence="6">Lacks conserved residue(s) required for the propagation of feature annotation.</text>
</comment>
<evidence type="ECO:0000256" key="3">
    <source>
        <dbReference type="ARBA" id="ARBA00022692"/>
    </source>
</evidence>
<evidence type="ECO:0000256" key="4">
    <source>
        <dbReference type="ARBA" id="ARBA00022989"/>
    </source>
</evidence>
<reference evidence="8 9" key="1">
    <citation type="journal article" date="2015" name="Genome Biol.">
        <title>Comparative genomics of Steinernema reveals deeply conserved gene regulatory networks.</title>
        <authorList>
            <person name="Dillman A.R."/>
            <person name="Macchietto M."/>
            <person name="Porter C.F."/>
            <person name="Rogers A."/>
            <person name="Williams B."/>
            <person name="Antoshechkin I."/>
            <person name="Lee M.M."/>
            <person name="Goodwin Z."/>
            <person name="Lu X."/>
            <person name="Lewis E.E."/>
            <person name="Goodrich-Blair H."/>
            <person name="Stock S.P."/>
            <person name="Adams B.J."/>
            <person name="Sternberg P.W."/>
            <person name="Mortazavi A."/>
        </authorList>
    </citation>
    <scope>NUCLEOTIDE SEQUENCE [LARGE SCALE GENOMIC DNA]</scope>
    <source>
        <strain evidence="8 9">ALL</strain>
    </source>
</reference>
<name>A0A4U5MUJ4_STECR</name>
<comment type="caution">
    <text evidence="8">The sequence shown here is derived from an EMBL/GenBank/DDBJ whole genome shotgun (WGS) entry which is preliminary data.</text>
</comment>
<dbReference type="InterPro" id="IPR000609">
    <property type="entry name" value="7TM_GPCR_serpentine_rcpt_Srg"/>
</dbReference>
<evidence type="ECO:0000313" key="9">
    <source>
        <dbReference type="Proteomes" id="UP000298663"/>
    </source>
</evidence>